<protein>
    <recommendedName>
        <fullName evidence="1">Helix-turn-helix domain-containing protein</fullName>
    </recommendedName>
</protein>
<evidence type="ECO:0000313" key="2">
    <source>
        <dbReference type="EMBL" id="EJK66000.1"/>
    </source>
</evidence>
<evidence type="ECO:0000313" key="3">
    <source>
        <dbReference type="Proteomes" id="UP000266841"/>
    </source>
</evidence>
<dbReference type="InterPro" id="IPR058912">
    <property type="entry name" value="HTH_animal"/>
</dbReference>
<accession>K0SKY5</accession>
<dbReference type="EMBL" id="AGNL01015328">
    <property type="protein sequence ID" value="EJK66000.1"/>
    <property type="molecule type" value="Genomic_DNA"/>
</dbReference>
<comment type="caution">
    <text evidence="2">The sequence shown here is derived from an EMBL/GenBank/DDBJ whole genome shotgun (WGS) entry which is preliminary data.</text>
</comment>
<dbReference type="Pfam" id="PF26215">
    <property type="entry name" value="HTH_animal"/>
    <property type="match status" value="1"/>
</dbReference>
<proteinExistence type="predicted"/>
<feature type="domain" description="Helix-turn-helix" evidence="1">
    <location>
        <begin position="462"/>
        <end position="515"/>
    </location>
</feature>
<evidence type="ECO:0000259" key="1">
    <source>
        <dbReference type="Pfam" id="PF26215"/>
    </source>
</evidence>
<dbReference type="Proteomes" id="UP000266841">
    <property type="component" value="Unassembled WGS sequence"/>
</dbReference>
<dbReference type="OrthoDB" id="6780468at2759"/>
<name>K0SKY5_THAOC</name>
<reference evidence="2 3" key="1">
    <citation type="journal article" date="2012" name="Genome Biol.">
        <title>Genome and low-iron response of an oceanic diatom adapted to chronic iron limitation.</title>
        <authorList>
            <person name="Lommer M."/>
            <person name="Specht M."/>
            <person name="Roy A.S."/>
            <person name="Kraemer L."/>
            <person name="Andreson R."/>
            <person name="Gutowska M.A."/>
            <person name="Wolf J."/>
            <person name="Bergner S.V."/>
            <person name="Schilhabel M.B."/>
            <person name="Klostermeier U.C."/>
            <person name="Beiko R.G."/>
            <person name="Rosenstiel P."/>
            <person name="Hippler M."/>
            <person name="Laroche J."/>
        </authorList>
    </citation>
    <scope>NUCLEOTIDE SEQUENCE [LARGE SCALE GENOMIC DNA]</scope>
    <source>
        <strain evidence="2 3">CCMP1005</strain>
    </source>
</reference>
<gene>
    <name evidence="2" type="ORF">THAOC_13099</name>
</gene>
<keyword evidence="3" id="KW-1185">Reference proteome</keyword>
<dbReference type="PANTHER" id="PTHR21301:SF12">
    <property type="match status" value="1"/>
</dbReference>
<dbReference type="AlphaFoldDB" id="K0SKY5"/>
<sequence>MNLAFHDLTTGKVIPKKFKAVLGLSYKFIPTPGKTWSKVTPSLERFERDTHLKVFFADDPTDVTAPPLRVKSIWRPPANAIPSEVDRRILAFSRGISSMFEERLGDSNLLPYQRRILFELRELRDYIIVKSDKGLGPCAIEFERYARAALVHLTNPDNYLMLTEAEATQMAKATVKSILGWKAKNRKYIDDDSARYIEKKTIDHSKEPFGLFYIMIKIHKLGPSLDGPLKTRPVVSDCSSVIHPIGKWADEMLQPFAKDQTSYLRDSFQLIDILSPIRVSKQMRLATCDAVAMYVNIPTDTAMRVISEYLRDDETKRRFDHYDAETLIGALEIVMRNNIIKFGDVYVKQISGTAMGVPPAPSWANLYEALHEREFLPAWQPHLPLYKRYLDDIIILWNPTSDDESINVAEWTAFKDEVNSIDGLTWEFTELDESVDFMDITVSIAGDRLRTTLYEKPMALYLYIPPHSAHPPGILTGHVYGEVLRIHRICMDEDDRANRVKTCYDRLISRGHTPSALLPLFKKALTNARKFLTTSTEERMARKQAKQEETKRQLYLHIEHHPQGPKSSEIQKLFNNTFLNPPGKKPFNQIGKYGELPVDKLIVCHHRSRNLENLLSYRNICKRKGPPISSFLENE</sequence>
<dbReference type="PANTHER" id="PTHR21301">
    <property type="entry name" value="REVERSE TRANSCRIPTASE"/>
    <property type="match status" value="1"/>
</dbReference>
<organism evidence="2 3">
    <name type="scientific">Thalassiosira oceanica</name>
    <name type="common">Marine diatom</name>
    <dbReference type="NCBI Taxonomy" id="159749"/>
    <lineage>
        <taxon>Eukaryota</taxon>
        <taxon>Sar</taxon>
        <taxon>Stramenopiles</taxon>
        <taxon>Ochrophyta</taxon>
        <taxon>Bacillariophyta</taxon>
        <taxon>Coscinodiscophyceae</taxon>
        <taxon>Thalassiosirophycidae</taxon>
        <taxon>Thalassiosirales</taxon>
        <taxon>Thalassiosiraceae</taxon>
        <taxon>Thalassiosira</taxon>
    </lineage>
</organism>